<dbReference type="CDD" id="cd21471">
    <property type="entry name" value="CrtC-like"/>
    <property type="match status" value="1"/>
</dbReference>
<dbReference type="SUPFAM" id="SSF159245">
    <property type="entry name" value="AttH-like"/>
    <property type="match status" value="1"/>
</dbReference>
<protein>
    <submittedName>
        <fullName evidence="1">Hydroxyneurosporene dehydrogenase</fullName>
    </submittedName>
</protein>
<dbReference type="HOGENOM" id="CLU_056173_0_0_6"/>
<gene>
    <name evidence="1" type="ORF">HRUBRA_00142</name>
</gene>
<dbReference type="EMBL" id="AUVB01000007">
    <property type="protein sequence ID" value="KGE05197.1"/>
    <property type="molecule type" value="Genomic_DNA"/>
</dbReference>
<dbReference type="STRING" id="1265313.HRUBRA_00142"/>
<organism evidence="1 2">
    <name type="scientific">Pseudohaliea rubra DSM 19751</name>
    <dbReference type="NCBI Taxonomy" id="1265313"/>
    <lineage>
        <taxon>Bacteria</taxon>
        <taxon>Pseudomonadati</taxon>
        <taxon>Pseudomonadota</taxon>
        <taxon>Gammaproteobacteria</taxon>
        <taxon>Cellvibrionales</taxon>
        <taxon>Halieaceae</taxon>
        <taxon>Pseudohaliea</taxon>
    </lineage>
</organism>
<evidence type="ECO:0000313" key="2">
    <source>
        <dbReference type="Proteomes" id="UP000029640"/>
    </source>
</evidence>
<reference evidence="1 2" key="1">
    <citation type="journal article" date="2014" name="Genome Announc.">
        <title>Genome Sequence of Gammaproteobacterial Pseudohaliea rubra Type Strain DSM 19751, Isolated from Coastal Seawater of the Mediterranean Sea.</title>
        <authorList>
            <person name="Spring S."/>
            <person name="Fiebig A."/>
            <person name="Riedel T."/>
            <person name="Goker M."/>
            <person name="Klenk H.P."/>
        </authorList>
    </citation>
    <scope>NUCLEOTIDE SEQUENCE [LARGE SCALE GENOMIC DNA]</scope>
    <source>
        <strain evidence="1 2">DSM 19751</strain>
    </source>
</reference>
<dbReference type="RefSeq" id="WP_201771575.1">
    <property type="nucleotide sequence ID" value="NZ_KN234767.1"/>
</dbReference>
<accession>A0A095VUR8</accession>
<dbReference type="PATRIC" id="fig|1265313.6.peg.142"/>
<name>A0A095VUR8_9GAMM</name>
<proteinExistence type="predicted"/>
<sequence>MLERAAAPAPGFAAPVTAGGYHWWYLDAMSDDGEHALTVIVFVGSVFSPYYAAARRRLAAPDPEQYCGFNAVLYNPGRKHWAMTERGAGDLIRDSEHLRARGSAIHWQGRQISVTLDEVTVPVPGRLRGRIELELPGITATDYALDPAGRHRWWPVAPSCRARVTMEKPGLSWEGHGYFDSNRGAEPLEAAFRDWDWSRAPLADGGSLVQYHARLRDGSERLLALRFGATGAVSELDPLPRQQLPRASIWRMARSTQADRDTPVTVQRTLEDTPFYSRSLLQYRALGEPVRAVHESLNLDRFSRRWVQLLLPFRLPRRARRDKQG</sequence>
<dbReference type="Proteomes" id="UP000029640">
    <property type="component" value="Unassembled WGS sequence"/>
</dbReference>
<comment type="caution">
    <text evidence="1">The sequence shown here is derived from an EMBL/GenBank/DDBJ whole genome shotgun (WGS) entry which is preliminary data.</text>
</comment>
<dbReference type="eggNOG" id="COG5621">
    <property type="taxonomic scope" value="Bacteria"/>
</dbReference>
<evidence type="ECO:0000313" key="1">
    <source>
        <dbReference type="EMBL" id="KGE05197.1"/>
    </source>
</evidence>
<keyword evidence="2" id="KW-1185">Reference proteome</keyword>
<dbReference type="AlphaFoldDB" id="A0A095VUR8"/>